<evidence type="ECO:0000313" key="1">
    <source>
        <dbReference type="EMBL" id="ORE21846.1"/>
    </source>
</evidence>
<proteinExistence type="predicted"/>
<dbReference type="Proteomes" id="UP000242381">
    <property type="component" value="Unassembled WGS sequence"/>
</dbReference>
<feature type="non-terminal residue" evidence="1">
    <location>
        <position position="59"/>
    </location>
</feature>
<evidence type="ECO:0000313" key="2">
    <source>
        <dbReference type="Proteomes" id="UP000242381"/>
    </source>
</evidence>
<protein>
    <submittedName>
        <fullName evidence="1">Uncharacterized protein</fullName>
    </submittedName>
</protein>
<reference evidence="1 2" key="1">
    <citation type="journal article" date="2016" name="Proc. Natl. Acad. Sci. U.S.A.">
        <title>Lipid metabolic changes in an early divergent fungus govern the establishment of a mutualistic symbiosis with endobacteria.</title>
        <authorList>
            <person name="Lastovetsky O.A."/>
            <person name="Gaspar M.L."/>
            <person name="Mondo S.J."/>
            <person name="LaButti K.M."/>
            <person name="Sandor L."/>
            <person name="Grigoriev I.V."/>
            <person name="Henry S.A."/>
            <person name="Pawlowska T.E."/>
        </authorList>
    </citation>
    <scope>NUCLEOTIDE SEQUENCE [LARGE SCALE GENOMIC DNA]</scope>
    <source>
        <strain evidence="1 2">ATCC 11559</strain>
    </source>
</reference>
<dbReference type="AlphaFoldDB" id="A0A1X0SC28"/>
<name>A0A1X0SC28_RHIZD</name>
<sequence>IADENEFIVETIATHTEYLRDAPTSESSSSCPMLIERPKDEDVYMKEVNIKRDHVRYAV</sequence>
<gene>
    <name evidence="1" type="ORF">BCV71DRAFT_166349</name>
</gene>
<feature type="non-terminal residue" evidence="1">
    <location>
        <position position="1"/>
    </location>
</feature>
<organism evidence="1 2">
    <name type="scientific">Rhizopus microsporus</name>
    <dbReference type="NCBI Taxonomy" id="58291"/>
    <lineage>
        <taxon>Eukaryota</taxon>
        <taxon>Fungi</taxon>
        <taxon>Fungi incertae sedis</taxon>
        <taxon>Mucoromycota</taxon>
        <taxon>Mucoromycotina</taxon>
        <taxon>Mucoromycetes</taxon>
        <taxon>Mucorales</taxon>
        <taxon>Mucorineae</taxon>
        <taxon>Rhizopodaceae</taxon>
        <taxon>Rhizopus</taxon>
    </lineage>
</organism>
<dbReference type="EMBL" id="KV921273">
    <property type="protein sequence ID" value="ORE21846.1"/>
    <property type="molecule type" value="Genomic_DNA"/>
</dbReference>
<accession>A0A1X0SC28</accession>